<dbReference type="PANTHER" id="PTHR31004">
    <property type="entry name" value="TRANSMEMBRANE PROTEIN 79"/>
    <property type="match status" value="1"/>
</dbReference>
<comment type="subcellular location">
    <subcellularLocation>
        <location evidence="1">Membrane</location>
    </subcellularLocation>
</comment>
<evidence type="ECO:0000313" key="7">
    <source>
        <dbReference type="Proteomes" id="UP000249605"/>
    </source>
</evidence>
<dbReference type="SUPFAM" id="SSF161084">
    <property type="entry name" value="MAPEG domain-like"/>
    <property type="match status" value="1"/>
</dbReference>
<organism evidence="6 7">
    <name type="scientific">Azospirillum ramasamyi</name>
    <dbReference type="NCBI Taxonomy" id="682998"/>
    <lineage>
        <taxon>Bacteria</taxon>
        <taxon>Pseudomonadati</taxon>
        <taxon>Pseudomonadota</taxon>
        <taxon>Alphaproteobacteria</taxon>
        <taxon>Rhodospirillales</taxon>
        <taxon>Azospirillaceae</taxon>
        <taxon>Azospirillum</taxon>
    </lineage>
</organism>
<keyword evidence="3 5" id="KW-1133">Transmembrane helix</keyword>
<dbReference type="EMBL" id="CP029829">
    <property type="protein sequence ID" value="AWU94561.1"/>
    <property type="molecule type" value="Genomic_DNA"/>
</dbReference>
<name>A0A2U9S6Q3_9PROT</name>
<evidence type="ECO:0000313" key="6">
    <source>
        <dbReference type="EMBL" id="AWU94561.1"/>
    </source>
</evidence>
<keyword evidence="4 5" id="KW-0472">Membrane</keyword>
<dbReference type="PANTHER" id="PTHR31004:SF1">
    <property type="entry name" value="TRANSMEMBRANE PROTEIN 79"/>
    <property type="match status" value="1"/>
</dbReference>
<evidence type="ECO:0000256" key="4">
    <source>
        <dbReference type="ARBA" id="ARBA00023136"/>
    </source>
</evidence>
<protein>
    <submittedName>
        <fullName evidence="6">MAPEG family protein</fullName>
    </submittedName>
</protein>
<dbReference type="KEGG" id="azm:DM194_09950"/>
<dbReference type="GO" id="GO:0045055">
    <property type="term" value="P:regulated exocytosis"/>
    <property type="evidence" value="ECO:0007669"/>
    <property type="project" value="TreeGrafter"/>
</dbReference>
<dbReference type="AlphaFoldDB" id="A0A2U9S6Q3"/>
<keyword evidence="2 5" id="KW-0812">Transmembrane</keyword>
<proteinExistence type="predicted"/>
<evidence type="ECO:0000256" key="5">
    <source>
        <dbReference type="SAM" id="Phobius"/>
    </source>
</evidence>
<evidence type="ECO:0000256" key="1">
    <source>
        <dbReference type="ARBA" id="ARBA00004370"/>
    </source>
</evidence>
<dbReference type="RefSeq" id="WP_111067175.1">
    <property type="nucleotide sequence ID" value="NZ_CP029829.1"/>
</dbReference>
<evidence type="ECO:0000256" key="2">
    <source>
        <dbReference type="ARBA" id="ARBA00022692"/>
    </source>
</evidence>
<feature type="transmembrane region" description="Helical" evidence="5">
    <location>
        <begin position="61"/>
        <end position="84"/>
    </location>
</feature>
<feature type="transmembrane region" description="Helical" evidence="5">
    <location>
        <begin position="169"/>
        <end position="188"/>
    </location>
</feature>
<gene>
    <name evidence="6" type="ORF">DM194_09950</name>
</gene>
<evidence type="ECO:0000256" key="3">
    <source>
        <dbReference type="ARBA" id="ARBA00022989"/>
    </source>
</evidence>
<dbReference type="Gene3D" id="1.20.120.550">
    <property type="entry name" value="Membrane associated eicosanoid/glutathione metabolism-like domain"/>
    <property type="match status" value="1"/>
</dbReference>
<dbReference type="InterPro" id="IPR023352">
    <property type="entry name" value="MAPEG-like_dom_sf"/>
</dbReference>
<dbReference type="InterPro" id="IPR001129">
    <property type="entry name" value="Membr-assoc_MAPEG"/>
</dbReference>
<accession>A0A2U9S6Q3</accession>
<dbReference type="Proteomes" id="UP000249605">
    <property type="component" value="Chromosome"/>
</dbReference>
<feature type="transmembrane region" description="Helical" evidence="5">
    <location>
        <begin position="27"/>
        <end position="49"/>
    </location>
</feature>
<keyword evidence="7" id="KW-1185">Reference proteome</keyword>
<sequence>MSDGTLGQDTPHGPGPRRRKSLVLRALMLNGASVVVTLLLFALLLSLVAPPMGVNAPGARMALWARLAVWPALVLFGMVVGVMAMRGRTQAFNPIEDPESRGQRVAQRVLANSVEQSAIFVPALAALVATLPQPSLGAAVVATGLFVLGRLLFWAGYLVHPFARAPGMAMTLTVNLIVLGWAVLLQLGGVQPG</sequence>
<reference evidence="6 7" key="1">
    <citation type="journal article" date="2019" name="Int. J. Syst. Evol. Microbiol.">
        <title>Azospirillum ramasamyi sp. nov., a novel diazotrophic bacterium isolated from fermented bovine products.</title>
        <authorList>
            <person name="Anandham R."/>
            <person name="Heo J."/>
            <person name="Krishnamoorthy R."/>
            <person name="SenthilKumar M."/>
            <person name="Gopal N.O."/>
            <person name="Kim S.J."/>
            <person name="Kwon S.W."/>
        </authorList>
    </citation>
    <scope>NUCLEOTIDE SEQUENCE [LARGE SCALE GENOMIC DNA]</scope>
    <source>
        <strain evidence="6 7">M2T2B2</strain>
    </source>
</reference>
<feature type="transmembrane region" description="Helical" evidence="5">
    <location>
        <begin position="109"/>
        <end position="130"/>
    </location>
</feature>
<feature type="transmembrane region" description="Helical" evidence="5">
    <location>
        <begin position="136"/>
        <end position="157"/>
    </location>
</feature>
<dbReference type="GO" id="GO:0005765">
    <property type="term" value="C:lysosomal membrane"/>
    <property type="evidence" value="ECO:0007669"/>
    <property type="project" value="TreeGrafter"/>
</dbReference>
<dbReference type="OrthoDB" id="582367at2"/>
<dbReference type="Pfam" id="PF01124">
    <property type="entry name" value="MAPEG"/>
    <property type="match status" value="1"/>
</dbReference>